<dbReference type="InterPro" id="IPR009000">
    <property type="entry name" value="Transl_B-barrel_sf"/>
</dbReference>
<dbReference type="InterPro" id="IPR050100">
    <property type="entry name" value="TRAFAC_GTPase_members"/>
</dbReference>
<dbReference type="InterPro" id="IPR011779">
    <property type="entry name" value="SO4_adenylTrfase_lsu"/>
</dbReference>
<feature type="domain" description="Tr-type G" evidence="8">
    <location>
        <begin position="40"/>
        <end position="258"/>
    </location>
</feature>
<comment type="caution">
    <text evidence="9">The sequence shown here is derived from an EMBL/GenBank/DDBJ whole genome shotgun (WGS) entry which is preliminary data.</text>
</comment>
<keyword evidence="6" id="KW-0342">GTP-binding</keyword>
<gene>
    <name evidence="9" type="ORF">GCM10009747_04200</name>
</gene>
<keyword evidence="10" id="KW-1185">Reference proteome</keyword>
<dbReference type="Gene3D" id="3.40.50.300">
    <property type="entry name" value="P-loop containing nucleotide triphosphate hydrolases"/>
    <property type="match status" value="1"/>
</dbReference>
<evidence type="ECO:0000256" key="2">
    <source>
        <dbReference type="ARBA" id="ARBA00022679"/>
    </source>
</evidence>
<evidence type="ECO:0000313" key="10">
    <source>
        <dbReference type="Proteomes" id="UP001500506"/>
    </source>
</evidence>
<feature type="compositionally biased region" description="Basic and acidic residues" evidence="7">
    <location>
        <begin position="7"/>
        <end position="18"/>
    </location>
</feature>
<dbReference type="PRINTS" id="PR00315">
    <property type="entry name" value="ELONGATNFCT"/>
</dbReference>
<dbReference type="RefSeq" id="WP_232496862.1">
    <property type="nucleotide sequence ID" value="NZ_BAAANH010000001.1"/>
</dbReference>
<evidence type="ECO:0000313" key="9">
    <source>
        <dbReference type="EMBL" id="GAA1750025.1"/>
    </source>
</evidence>
<evidence type="ECO:0000256" key="7">
    <source>
        <dbReference type="SAM" id="MobiDB-lite"/>
    </source>
</evidence>
<proteinExistence type="predicted"/>
<dbReference type="PROSITE" id="PS00301">
    <property type="entry name" value="G_TR_1"/>
    <property type="match status" value="1"/>
</dbReference>
<name>A0ABN2K7M7_9MICO</name>
<evidence type="ECO:0000256" key="5">
    <source>
        <dbReference type="ARBA" id="ARBA00022840"/>
    </source>
</evidence>
<protein>
    <recommendedName>
        <fullName evidence="1">sulfate adenylyltransferase</fullName>
        <ecNumber evidence="1">2.7.7.4</ecNumber>
    </recommendedName>
</protein>
<evidence type="ECO:0000256" key="1">
    <source>
        <dbReference type="ARBA" id="ARBA00012391"/>
    </source>
</evidence>
<dbReference type="InterPro" id="IPR027417">
    <property type="entry name" value="P-loop_NTPase"/>
</dbReference>
<dbReference type="Pfam" id="PF00009">
    <property type="entry name" value="GTP_EFTU"/>
    <property type="match status" value="1"/>
</dbReference>
<dbReference type="Pfam" id="PF22594">
    <property type="entry name" value="GTP-eEF1A_C"/>
    <property type="match status" value="1"/>
</dbReference>
<dbReference type="InterPro" id="IPR009001">
    <property type="entry name" value="Transl_elong_EF1A/Init_IF2_C"/>
</dbReference>
<reference evidence="10" key="1">
    <citation type="journal article" date="2019" name="Int. J. Syst. Evol. Microbiol.">
        <title>The Global Catalogue of Microorganisms (GCM) 10K type strain sequencing project: providing services to taxonomists for standard genome sequencing and annotation.</title>
        <authorList>
            <consortium name="The Broad Institute Genomics Platform"/>
            <consortium name="The Broad Institute Genome Sequencing Center for Infectious Disease"/>
            <person name="Wu L."/>
            <person name="Ma J."/>
        </authorList>
    </citation>
    <scope>NUCLEOTIDE SEQUENCE [LARGE SCALE GENOMIC DNA]</scope>
    <source>
        <strain evidence="10">JCM 14319</strain>
    </source>
</reference>
<dbReference type="PANTHER" id="PTHR23115">
    <property type="entry name" value="TRANSLATION FACTOR"/>
    <property type="match status" value="1"/>
</dbReference>
<dbReference type="InterPro" id="IPR054696">
    <property type="entry name" value="GTP-eEF1A_C"/>
</dbReference>
<dbReference type="EC" id="2.7.7.4" evidence="1"/>
<dbReference type="EMBL" id="BAAANH010000001">
    <property type="protein sequence ID" value="GAA1750025.1"/>
    <property type="molecule type" value="Genomic_DNA"/>
</dbReference>
<dbReference type="CDD" id="cd04166">
    <property type="entry name" value="CysN_ATPS"/>
    <property type="match status" value="1"/>
</dbReference>
<evidence type="ECO:0000259" key="8">
    <source>
        <dbReference type="PROSITE" id="PS51722"/>
    </source>
</evidence>
<feature type="region of interest" description="Disordered" evidence="7">
    <location>
        <begin position="1"/>
        <end position="38"/>
    </location>
</feature>
<organism evidence="9 10">
    <name type="scientific">Agromyces humatus</name>
    <dbReference type="NCBI Taxonomy" id="279573"/>
    <lineage>
        <taxon>Bacteria</taxon>
        <taxon>Bacillati</taxon>
        <taxon>Actinomycetota</taxon>
        <taxon>Actinomycetes</taxon>
        <taxon>Micrococcales</taxon>
        <taxon>Microbacteriaceae</taxon>
        <taxon>Agromyces</taxon>
    </lineage>
</organism>
<keyword evidence="3" id="KW-0548">Nucleotidyltransferase</keyword>
<accession>A0ABN2K7M7</accession>
<evidence type="ECO:0000256" key="6">
    <source>
        <dbReference type="ARBA" id="ARBA00023134"/>
    </source>
</evidence>
<dbReference type="SUPFAM" id="SSF50465">
    <property type="entry name" value="EF-Tu/eEF-1alpha/eIF2-gamma C-terminal domain"/>
    <property type="match status" value="1"/>
</dbReference>
<dbReference type="InterPro" id="IPR044139">
    <property type="entry name" value="CysN_NoDQ_III"/>
</dbReference>
<dbReference type="SUPFAM" id="SSF52540">
    <property type="entry name" value="P-loop containing nucleoside triphosphate hydrolases"/>
    <property type="match status" value="1"/>
</dbReference>
<dbReference type="PROSITE" id="PS51722">
    <property type="entry name" value="G_TR_2"/>
    <property type="match status" value="1"/>
</dbReference>
<dbReference type="Proteomes" id="UP001500506">
    <property type="component" value="Unassembled WGS sequence"/>
</dbReference>
<dbReference type="InterPro" id="IPR000795">
    <property type="entry name" value="T_Tr_GTP-bd_dom"/>
</dbReference>
<keyword evidence="5" id="KW-0067">ATP-binding</keyword>
<evidence type="ECO:0000256" key="4">
    <source>
        <dbReference type="ARBA" id="ARBA00022741"/>
    </source>
</evidence>
<sequence length="487" mass="51627">MSRHTHSRVEEARQRRLETPTPGHHGFETPPSSAPQPAESTLFRFATAGSVDDGKSTLVGRLLHDSKAILADQLESVARTSAERGFGGEPGAIDFALLTDGLRAEREQGITIDVAYRYFSTGRRSFILADCPGHVQYTRNMVTGATTADAVVVLVDARKGVLEQTRRHLAVVQLLRVPHVIVAVNKIDLLDYAEAAFVGVADEVTALTRELDLPDAHVVPVSALAGDNVVERSPNTPWYRGPALLELLETLPSLDELETELEALRMPVQLVVRPQGALAPDIADAERFRDYRAFAGRIASGTVRVGDAVQVFPGGAETTVVGIDAGPVELESASAPQSVSLRLVDEIDAARGAVIAASGSLPVPRRELDASVFQLDPRPLVPGARVLVKTGTSTVQALVTAVHGRRDLSTLALEPADRLVANDIGQVALKLSAELPVEPYADHRRAGAFLVIHPQDGATLAAAIVTDPAAPATGTAIRTATPEGATA</sequence>
<dbReference type="NCBIfam" id="TIGR02034">
    <property type="entry name" value="CysN"/>
    <property type="match status" value="1"/>
</dbReference>
<keyword evidence="4" id="KW-0547">Nucleotide-binding</keyword>
<dbReference type="Gene3D" id="2.40.30.10">
    <property type="entry name" value="Translation factors"/>
    <property type="match status" value="2"/>
</dbReference>
<keyword evidence="2" id="KW-0808">Transferase</keyword>
<dbReference type="SUPFAM" id="SSF50447">
    <property type="entry name" value="Translation proteins"/>
    <property type="match status" value="1"/>
</dbReference>
<dbReference type="InterPro" id="IPR041757">
    <property type="entry name" value="CysN_GTP-bd"/>
</dbReference>
<dbReference type="InterPro" id="IPR031157">
    <property type="entry name" value="G_TR_CS"/>
</dbReference>
<dbReference type="CDD" id="cd04095">
    <property type="entry name" value="CysN_NoDQ_III"/>
    <property type="match status" value="1"/>
</dbReference>
<evidence type="ECO:0000256" key="3">
    <source>
        <dbReference type="ARBA" id="ARBA00022695"/>
    </source>
</evidence>